<feature type="transmembrane region" description="Helical" evidence="1">
    <location>
        <begin position="215"/>
        <end position="234"/>
    </location>
</feature>
<accession>A0A060Q1T4</accession>
<name>A0A060Q1T4_HELPX</name>
<feature type="transmembrane region" description="Helical" evidence="1">
    <location>
        <begin position="52"/>
        <end position="72"/>
    </location>
</feature>
<evidence type="ECO:0000256" key="1">
    <source>
        <dbReference type="SAM" id="Phobius"/>
    </source>
</evidence>
<feature type="transmembrane region" description="Helical" evidence="1">
    <location>
        <begin position="191"/>
        <end position="209"/>
    </location>
</feature>
<feature type="transmembrane region" description="Helical" evidence="1">
    <location>
        <begin position="12"/>
        <end position="32"/>
    </location>
</feature>
<dbReference type="HOGENOM" id="CLU_1132375_0_0_7"/>
<evidence type="ECO:0000313" key="3">
    <source>
        <dbReference type="Proteomes" id="UP000031662"/>
    </source>
</evidence>
<sequence length="245" mass="28782">MNFYQKIYTHKVVFSSLFFLLFLFNVETLLFSHFSDDFSQLFFLFENHVYDFIVKLDYLGLIGVSLIYLLVLILKPFTLTRQKCACVGILCLSFYAWNFPVKHSLIVLYLFYFALLATLLWRFLGASMKQSFLPSMNICIVWIFASSLQSFRFLSVSDCVDFSLFTLALILLILVLIYHKRLFGLYEYANTLILIVGLSVVVLCSSMFIQTKEYYGMRLGFYFLGLLGWLLEYVHNTLRRLEHQI</sequence>
<feature type="transmembrane region" description="Helical" evidence="1">
    <location>
        <begin position="84"/>
        <end position="100"/>
    </location>
</feature>
<dbReference type="AlphaFoldDB" id="A0A060Q1T4"/>
<dbReference type="EMBL" id="AP014523">
    <property type="protein sequence ID" value="BAO98461.1"/>
    <property type="molecule type" value="Genomic_DNA"/>
</dbReference>
<gene>
    <name evidence="2" type="ORF">NY40_1455</name>
</gene>
<feature type="transmembrane region" description="Helical" evidence="1">
    <location>
        <begin position="136"/>
        <end position="154"/>
    </location>
</feature>
<dbReference type="Proteomes" id="UP000031662">
    <property type="component" value="Chromosome"/>
</dbReference>
<organism evidence="2 3">
    <name type="scientific">Helicobacter pylori NY40</name>
    <dbReference type="NCBI Taxonomy" id="1426844"/>
    <lineage>
        <taxon>Bacteria</taxon>
        <taxon>Pseudomonadati</taxon>
        <taxon>Campylobacterota</taxon>
        <taxon>Epsilonproteobacteria</taxon>
        <taxon>Campylobacterales</taxon>
        <taxon>Helicobacteraceae</taxon>
        <taxon>Helicobacter</taxon>
    </lineage>
</organism>
<keyword evidence="1" id="KW-1133">Transmembrane helix</keyword>
<protein>
    <submittedName>
        <fullName evidence="2">Uncharacterized protein</fullName>
    </submittedName>
</protein>
<reference evidence="2 3" key="1">
    <citation type="submission" date="2013-11" db="EMBL/GenBank/DDBJ databases">
        <title>Estimation of Helicobacter pylori bacteriophage ecology using H. pylori isolates.</title>
        <authorList>
            <person name="Uchiyama J."/>
            <person name="Takemura-Uchiyama I."/>
            <person name="Ujihara T."/>
            <person name="Matsuzaki S."/>
        </authorList>
    </citation>
    <scope>NUCLEOTIDE SEQUENCE [LARGE SCALE GENOMIC DNA]</scope>
    <source>
        <strain evidence="2 3">NY40</strain>
    </source>
</reference>
<keyword evidence="1" id="KW-0812">Transmembrane</keyword>
<keyword evidence="1" id="KW-0472">Membrane</keyword>
<feature type="transmembrane region" description="Helical" evidence="1">
    <location>
        <begin position="106"/>
        <end position="124"/>
    </location>
</feature>
<proteinExistence type="predicted"/>
<feature type="transmembrane region" description="Helical" evidence="1">
    <location>
        <begin position="160"/>
        <end position="179"/>
    </location>
</feature>
<dbReference type="RefSeq" id="WP_041051470.1">
    <property type="nucleotide sequence ID" value="NZ_AP014523.1"/>
</dbReference>
<evidence type="ECO:0000313" key="2">
    <source>
        <dbReference type="EMBL" id="BAO98461.1"/>
    </source>
</evidence>